<evidence type="ECO:0000256" key="1">
    <source>
        <dbReference type="ARBA" id="ARBA00004107"/>
    </source>
</evidence>
<dbReference type="SUPFAM" id="SSF81660">
    <property type="entry name" value="Metal cation-transporting ATPase, ATP-binding domain N"/>
    <property type="match status" value="1"/>
</dbReference>
<keyword evidence="19" id="KW-1185">Reference proteome</keyword>
<evidence type="ECO:0000256" key="3">
    <source>
        <dbReference type="ARBA" id="ARBA00022553"/>
    </source>
</evidence>
<reference evidence="18 19" key="1">
    <citation type="submission" date="2024-01" db="EMBL/GenBank/DDBJ databases">
        <title>The genome of the rayed Mediterranean limpet Patella caerulea (Linnaeus, 1758).</title>
        <authorList>
            <person name="Anh-Thu Weber A."/>
            <person name="Halstead-Nussloch G."/>
        </authorList>
    </citation>
    <scope>NUCLEOTIDE SEQUENCE [LARGE SCALE GENOMIC DNA]</scope>
    <source>
        <strain evidence="18">AATW-2023a</strain>
        <tissue evidence="18">Whole specimen</tissue>
    </source>
</reference>
<dbReference type="Pfam" id="PF13246">
    <property type="entry name" value="Cation_ATPase"/>
    <property type="match status" value="1"/>
</dbReference>
<evidence type="ECO:0000256" key="7">
    <source>
        <dbReference type="ARBA" id="ARBA00022753"/>
    </source>
</evidence>
<evidence type="ECO:0000259" key="17">
    <source>
        <dbReference type="Pfam" id="PF12409"/>
    </source>
</evidence>
<dbReference type="NCBIfam" id="TIGR01657">
    <property type="entry name" value="P-ATPase-V"/>
    <property type="match status" value="1"/>
</dbReference>
<dbReference type="InterPro" id="IPR004014">
    <property type="entry name" value="ATPase_P-typ_cation-transptr_N"/>
</dbReference>
<dbReference type="EMBL" id="JAZGQO010000010">
    <property type="protein sequence ID" value="KAK6176034.1"/>
    <property type="molecule type" value="Genomic_DNA"/>
</dbReference>
<evidence type="ECO:0000256" key="14">
    <source>
        <dbReference type="RuleBase" id="RU362082"/>
    </source>
</evidence>
<dbReference type="AlphaFoldDB" id="A0AAN8JGV0"/>
<dbReference type="InterPro" id="IPR018303">
    <property type="entry name" value="ATPase_P-typ_P_site"/>
</dbReference>
<keyword evidence="9 14" id="KW-0460">Magnesium</keyword>
<accession>A0AAN8JGV0</accession>
<comment type="caution">
    <text evidence="14">Lacks conserved residue(s) required for the propagation of feature annotation.</text>
</comment>
<protein>
    <recommendedName>
        <fullName evidence="14">Cation-transporting ATPase</fullName>
        <ecNumber evidence="14">7.2.2.-</ecNumber>
    </recommendedName>
</protein>
<dbReference type="Proteomes" id="UP001347796">
    <property type="component" value="Unassembled WGS sequence"/>
</dbReference>
<evidence type="ECO:0000313" key="19">
    <source>
        <dbReference type="Proteomes" id="UP001347796"/>
    </source>
</evidence>
<keyword evidence="11 14" id="KW-1133">Transmembrane helix</keyword>
<dbReference type="FunFam" id="1.20.1110.10:FF:000023">
    <property type="entry name" value="Cation-transporting ATPase"/>
    <property type="match status" value="1"/>
</dbReference>
<evidence type="ECO:0000256" key="4">
    <source>
        <dbReference type="ARBA" id="ARBA00022692"/>
    </source>
</evidence>
<keyword evidence="7" id="KW-0967">Endosome</keyword>
<evidence type="ECO:0000256" key="6">
    <source>
        <dbReference type="ARBA" id="ARBA00022741"/>
    </source>
</evidence>
<dbReference type="InterPro" id="IPR059000">
    <property type="entry name" value="ATPase_P-type_domA"/>
</dbReference>
<dbReference type="Pfam" id="PF12409">
    <property type="entry name" value="P5-ATPase"/>
    <property type="match status" value="1"/>
</dbReference>
<dbReference type="EC" id="7.2.2.-" evidence="14"/>
<feature type="domain" description="P5B-type ATPase N-terminal" evidence="17">
    <location>
        <begin position="36"/>
        <end position="162"/>
    </location>
</feature>
<dbReference type="InterPro" id="IPR023299">
    <property type="entry name" value="ATPase_P-typ_cyto_dom_N"/>
</dbReference>
<keyword evidence="10 14" id="KW-1278">Translocase</keyword>
<comment type="caution">
    <text evidence="18">The sequence shown here is derived from an EMBL/GenBank/DDBJ whole genome shotgun (WGS) entry which is preliminary data.</text>
</comment>
<proteinExistence type="inferred from homology"/>
<feature type="transmembrane region" description="Helical" evidence="14">
    <location>
        <begin position="456"/>
        <end position="476"/>
    </location>
</feature>
<keyword evidence="8 14" id="KW-0067">ATP-binding</keyword>
<dbReference type="GO" id="GO:0015203">
    <property type="term" value="F:polyamine transmembrane transporter activity"/>
    <property type="evidence" value="ECO:0007669"/>
    <property type="project" value="TreeGrafter"/>
</dbReference>
<dbReference type="Pfam" id="PF00690">
    <property type="entry name" value="Cation_ATPase_N"/>
    <property type="match status" value="1"/>
</dbReference>
<dbReference type="GO" id="GO:0140358">
    <property type="term" value="F:P-type transmembrane transporter activity"/>
    <property type="evidence" value="ECO:0007669"/>
    <property type="project" value="InterPro"/>
</dbReference>
<dbReference type="SUPFAM" id="SSF81665">
    <property type="entry name" value="Calcium ATPase, transmembrane domain M"/>
    <property type="match status" value="1"/>
</dbReference>
<keyword evidence="3" id="KW-0597">Phosphoprotein</keyword>
<keyword evidence="12 14" id="KW-0472">Membrane</keyword>
<evidence type="ECO:0000256" key="2">
    <source>
        <dbReference type="ARBA" id="ARBA00006000"/>
    </source>
</evidence>
<dbReference type="PANTHER" id="PTHR45630">
    <property type="entry name" value="CATION-TRANSPORTING ATPASE-RELATED"/>
    <property type="match status" value="1"/>
</dbReference>
<feature type="transmembrane region" description="Helical" evidence="14">
    <location>
        <begin position="199"/>
        <end position="221"/>
    </location>
</feature>
<name>A0AAN8JGV0_PATCE</name>
<dbReference type="SUPFAM" id="SSF56784">
    <property type="entry name" value="HAD-like"/>
    <property type="match status" value="1"/>
</dbReference>
<evidence type="ECO:0000313" key="18">
    <source>
        <dbReference type="EMBL" id="KAK6176034.1"/>
    </source>
</evidence>
<dbReference type="GO" id="GO:0046872">
    <property type="term" value="F:metal ion binding"/>
    <property type="evidence" value="ECO:0007669"/>
    <property type="project" value="UniProtKB-UniRule"/>
</dbReference>
<dbReference type="PRINTS" id="PR00119">
    <property type="entry name" value="CATATPASE"/>
</dbReference>
<evidence type="ECO:0000256" key="9">
    <source>
        <dbReference type="ARBA" id="ARBA00022842"/>
    </source>
</evidence>
<dbReference type="Gene3D" id="3.40.1110.10">
    <property type="entry name" value="Calcium-transporting ATPase, cytoplasmic domain N"/>
    <property type="match status" value="1"/>
</dbReference>
<comment type="similarity">
    <text evidence="2 14">Belongs to the cation transport ATPase (P-type) (TC 3.A.3) family. Type V subfamily.</text>
</comment>
<gene>
    <name evidence="18" type="ORF">SNE40_014398</name>
</gene>
<dbReference type="PANTHER" id="PTHR45630:SF8">
    <property type="entry name" value="CATION-TRANSPORTING ATPASE"/>
    <property type="match status" value="1"/>
</dbReference>
<dbReference type="Pfam" id="PF00122">
    <property type="entry name" value="E1-E2_ATPase"/>
    <property type="match status" value="1"/>
</dbReference>
<evidence type="ECO:0000259" key="15">
    <source>
        <dbReference type="Pfam" id="PF00122"/>
    </source>
</evidence>
<comment type="subcellular location">
    <subcellularLocation>
        <location evidence="1">Late endosome membrane</location>
        <topology evidence="1">Multi-pass membrane protein</topology>
    </subcellularLocation>
    <subcellularLocation>
        <location evidence="14">Membrane</location>
        <topology evidence="14">Multi-pass membrane protein</topology>
    </subcellularLocation>
</comment>
<dbReference type="Gene3D" id="2.70.150.10">
    <property type="entry name" value="Calcium-transporting ATPase, cytoplasmic transduction domain A"/>
    <property type="match status" value="1"/>
</dbReference>
<feature type="transmembrane region" description="Helical" evidence="14">
    <location>
        <begin position="53"/>
        <end position="73"/>
    </location>
</feature>
<dbReference type="GO" id="GO:0005524">
    <property type="term" value="F:ATP binding"/>
    <property type="evidence" value="ECO:0007669"/>
    <property type="project" value="UniProtKB-UniRule"/>
</dbReference>
<dbReference type="InterPro" id="IPR023298">
    <property type="entry name" value="ATPase_P-typ_TM_dom_sf"/>
</dbReference>
<feature type="transmembrane region" description="Helical" evidence="14">
    <location>
        <begin position="420"/>
        <end position="441"/>
    </location>
</feature>
<evidence type="ECO:0000256" key="5">
    <source>
        <dbReference type="ARBA" id="ARBA00022723"/>
    </source>
</evidence>
<keyword evidence="6 14" id="KW-0547">Nucleotide-binding</keyword>
<dbReference type="GO" id="GO:0016887">
    <property type="term" value="F:ATP hydrolysis activity"/>
    <property type="evidence" value="ECO:0007669"/>
    <property type="project" value="InterPro"/>
</dbReference>
<dbReference type="InterPro" id="IPR036412">
    <property type="entry name" value="HAD-like_sf"/>
</dbReference>
<dbReference type="InterPro" id="IPR023214">
    <property type="entry name" value="HAD_sf"/>
</dbReference>
<evidence type="ECO:0000256" key="10">
    <source>
        <dbReference type="ARBA" id="ARBA00022967"/>
    </source>
</evidence>
<organism evidence="18 19">
    <name type="scientific">Patella caerulea</name>
    <name type="common">Rayed Mediterranean limpet</name>
    <dbReference type="NCBI Taxonomy" id="87958"/>
    <lineage>
        <taxon>Eukaryota</taxon>
        <taxon>Metazoa</taxon>
        <taxon>Spiralia</taxon>
        <taxon>Lophotrochozoa</taxon>
        <taxon>Mollusca</taxon>
        <taxon>Gastropoda</taxon>
        <taxon>Patellogastropoda</taxon>
        <taxon>Patelloidea</taxon>
        <taxon>Patellidae</taxon>
        <taxon>Patella</taxon>
    </lineage>
</organism>
<evidence type="ECO:0000256" key="12">
    <source>
        <dbReference type="ARBA" id="ARBA00023136"/>
    </source>
</evidence>
<dbReference type="NCBIfam" id="TIGR01494">
    <property type="entry name" value="ATPase_P-type"/>
    <property type="match status" value="1"/>
</dbReference>
<evidence type="ECO:0000256" key="11">
    <source>
        <dbReference type="ARBA" id="ARBA00022989"/>
    </source>
</evidence>
<dbReference type="InterPro" id="IPR006544">
    <property type="entry name" value="P-type_TPase_V"/>
</dbReference>
<evidence type="ECO:0000256" key="8">
    <source>
        <dbReference type="ARBA" id="ARBA00022840"/>
    </source>
</evidence>
<dbReference type="InterPro" id="IPR047819">
    <property type="entry name" value="P5A-ATPase_N"/>
</dbReference>
<evidence type="ECO:0000256" key="13">
    <source>
        <dbReference type="ARBA" id="ARBA00049360"/>
    </source>
</evidence>
<dbReference type="SUPFAM" id="SSF81653">
    <property type="entry name" value="Calcium ATPase, transduction domain A"/>
    <property type="match status" value="1"/>
</dbReference>
<feature type="domain" description="Cation-transporting P-type ATPase N-terminal" evidence="16">
    <location>
        <begin position="186"/>
        <end position="236"/>
    </location>
</feature>
<keyword evidence="5 14" id="KW-0479">Metal-binding</keyword>
<feature type="transmembrane region" description="Helical" evidence="14">
    <location>
        <begin position="241"/>
        <end position="261"/>
    </location>
</feature>
<dbReference type="GO" id="GO:0019829">
    <property type="term" value="F:ATPase-coupled monoatomic cation transmembrane transporter activity"/>
    <property type="evidence" value="ECO:0007669"/>
    <property type="project" value="UniProtKB-UniRule"/>
</dbReference>
<dbReference type="InterPro" id="IPR001757">
    <property type="entry name" value="P_typ_ATPase"/>
</dbReference>
<sequence length="811" mass="91302">MGCKTSKKRRADAEFKIGTLGPPPMDPDKYYVNAGEEDQMEITGYKLNRLKQVITWLFIILTLGLLRLFFYWLPHIFLQCTHDKCSLSEAQAVLLTNYYDQYFVSTVETATRDGTRVRLLPTKTKYLYKKGQSQPVITYQESLKDENLMHYFLSMKVKYIWDGERNEFIKLRGLESGSTCAYLHRCNGLSLNDQMKRRVLYGLNSIAVHVTPICVLLFKQVLSPFYIFQAFSMCVWYADEYYIYATCIIVISVFSIVVTIYQIRKMQRALRNTISSSTIVTVCRGNDVYVDVPSEDLVPGDIIEIPRHGCMMQCDTVLLSGNCIVNESMLTGESVPVTKTPLPNPLQLPGQSELLFDMKTHSRHVLFCGTQVIQTRYYGCKKVQAIVLRTGFITSKGELVRAILYPKPVDFKFNRDTYKFIGILAFIALMGFVYTLTLMIIDGDDAGEIILRCLDLVTITVPPALPAALAVGVVFAQMRLKKSSIFCISPNCINISGAVNAVCFDKTGTLTEDGLEMRGVIPVRKQRFEPEIQNMKELERGGLLNAMATCHSLTIIDGTIMGDPLDLIMFHSIDWNLEEPGQEESRFDMMVPTIVKPRTSPVHVGSTEQLQGEDIGVVRQFPFSSSLQRMSVIVRSLSGSNFELYAKGSPEMIASLSLPETVPTNFHEILTEYTQHGYRVIAVASKQLPSKLNYVKVQRIGRDLVETELTFLGLLIMENKIKPETAPVIANLRNALIRTIMVTGDNMLTALSVAQECGMVDQGDRIILVQAYPPVDLKAPEIDFVYAGDCTKKVVEVKSQVNIDIYINIIM</sequence>
<dbReference type="InterPro" id="IPR008250">
    <property type="entry name" value="ATPase_P-typ_transduc_dom_A_sf"/>
</dbReference>
<comment type="catalytic activity">
    <reaction evidence="13 14">
        <text>ATP + H2O = ADP + phosphate + H(+)</text>
        <dbReference type="Rhea" id="RHEA:13065"/>
        <dbReference type="ChEBI" id="CHEBI:15377"/>
        <dbReference type="ChEBI" id="CHEBI:15378"/>
        <dbReference type="ChEBI" id="CHEBI:30616"/>
        <dbReference type="ChEBI" id="CHEBI:43474"/>
        <dbReference type="ChEBI" id="CHEBI:456216"/>
    </reaction>
</comment>
<evidence type="ECO:0000259" key="16">
    <source>
        <dbReference type="Pfam" id="PF00690"/>
    </source>
</evidence>
<feature type="domain" description="P-type ATPase A" evidence="15">
    <location>
        <begin position="277"/>
        <end position="403"/>
    </location>
</feature>
<keyword evidence="4 14" id="KW-0812">Transmembrane</keyword>
<dbReference type="FunFam" id="3.40.1110.10:FF:000026">
    <property type="entry name" value="Cation-transporting ATPase"/>
    <property type="match status" value="1"/>
</dbReference>
<dbReference type="Gene3D" id="3.40.50.1000">
    <property type="entry name" value="HAD superfamily/HAD-like"/>
    <property type="match status" value="1"/>
</dbReference>
<dbReference type="PROSITE" id="PS00154">
    <property type="entry name" value="ATPASE_E1_E2"/>
    <property type="match status" value="1"/>
</dbReference>
<dbReference type="GO" id="GO:0031902">
    <property type="term" value="C:late endosome membrane"/>
    <property type="evidence" value="ECO:0007669"/>
    <property type="project" value="UniProtKB-SubCell"/>
</dbReference>
<dbReference type="GO" id="GO:0006874">
    <property type="term" value="P:intracellular calcium ion homeostasis"/>
    <property type="evidence" value="ECO:0007669"/>
    <property type="project" value="TreeGrafter"/>
</dbReference>